<keyword evidence="1" id="KW-1133">Transmembrane helix</keyword>
<name>A0A2N0US33_9FIRM</name>
<feature type="transmembrane region" description="Helical" evidence="1">
    <location>
        <begin position="351"/>
        <end position="370"/>
    </location>
</feature>
<gene>
    <name evidence="3" type="ORF">RBATCC27255_01107</name>
</gene>
<feature type="transmembrane region" description="Helical" evidence="1">
    <location>
        <begin position="221"/>
        <end position="239"/>
    </location>
</feature>
<dbReference type="Proteomes" id="UP000233425">
    <property type="component" value="Unassembled WGS sequence"/>
</dbReference>
<evidence type="ECO:0000313" key="3">
    <source>
        <dbReference type="EMBL" id="PKD29814.1"/>
    </source>
</evidence>
<feature type="transmembrane region" description="Helical" evidence="1">
    <location>
        <begin position="20"/>
        <end position="41"/>
    </location>
</feature>
<accession>A0A2N0US33</accession>
<dbReference type="Pfam" id="PF01757">
    <property type="entry name" value="Acyl_transf_3"/>
    <property type="match status" value="1"/>
</dbReference>
<organism evidence="3 4">
    <name type="scientific">Ruminococcus bromii</name>
    <dbReference type="NCBI Taxonomy" id="40518"/>
    <lineage>
        <taxon>Bacteria</taxon>
        <taxon>Bacillati</taxon>
        <taxon>Bacillota</taxon>
        <taxon>Clostridia</taxon>
        <taxon>Eubacteriales</taxon>
        <taxon>Oscillospiraceae</taxon>
        <taxon>Ruminococcus</taxon>
    </lineage>
</organism>
<protein>
    <submittedName>
        <fullName evidence="3">Fucose 4-O-acetylase</fullName>
    </submittedName>
</protein>
<feature type="transmembrane region" description="Helical" evidence="1">
    <location>
        <begin position="87"/>
        <end position="110"/>
    </location>
</feature>
<feature type="transmembrane region" description="Helical" evidence="1">
    <location>
        <begin position="130"/>
        <end position="152"/>
    </location>
</feature>
<dbReference type="AlphaFoldDB" id="A0A2N0US33"/>
<evidence type="ECO:0000313" key="4">
    <source>
        <dbReference type="Proteomes" id="UP000233425"/>
    </source>
</evidence>
<feature type="transmembrane region" description="Helical" evidence="1">
    <location>
        <begin position="47"/>
        <end position="66"/>
    </location>
</feature>
<evidence type="ECO:0000256" key="1">
    <source>
        <dbReference type="SAM" id="Phobius"/>
    </source>
</evidence>
<keyword evidence="1" id="KW-0472">Membrane</keyword>
<dbReference type="EMBL" id="NNSR01000053">
    <property type="protein sequence ID" value="PKD29814.1"/>
    <property type="molecule type" value="Genomic_DNA"/>
</dbReference>
<feature type="transmembrane region" description="Helical" evidence="1">
    <location>
        <begin position="189"/>
        <end position="209"/>
    </location>
</feature>
<dbReference type="GO" id="GO:0016747">
    <property type="term" value="F:acyltransferase activity, transferring groups other than amino-acyl groups"/>
    <property type="evidence" value="ECO:0007669"/>
    <property type="project" value="InterPro"/>
</dbReference>
<feature type="transmembrane region" description="Helical" evidence="1">
    <location>
        <begin position="164"/>
        <end position="183"/>
    </location>
</feature>
<comment type="caution">
    <text evidence="3">The sequence shown here is derived from an EMBL/GenBank/DDBJ whole genome shotgun (WGS) entry which is preliminary data.</text>
</comment>
<keyword evidence="4" id="KW-1185">Reference proteome</keyword>
<evidence type="ECO:0000259" key="2">
    <source>
        <dbReference type="Pfam" id="PF01757"/>
    </source>
</evidence>
<proteinExistence type="predicted"/>
<feature type="transmembrane region" description="Helical" evidence="1">
    <location>
        <begin position="297"/>
        <end position="318"/>
    </location>
</feature>
<reference evidence="3" key="1">
    <citation type="journal article" date="2018" name="Environ. Microbiol.">
        <title>Sporulation capability and amylosome conservation among diverse human colonic and rumen isolates of the keystone starch-degrader Ruminococcus bromii.</title>
        <authorList>
            <person name="Mukhopadhya I."/>
            <person name="Morais S."/>
            <person name="Laverde-Gomez J."/>
            <person name="Sheridan P.O."/>
            <person name="Walker A.W."/>
            <person name="Kelly W."/>
            <person name="Klieve A.V."/>
            <person name="Ouwerkerk D."/>
            <person name="Duncan S.H."/>
            <person name="Louis P."/>
            <person name="Koropatkin N."/>
            <person name="Cockburn D."/>
            <person name="Kibler R."/>
            <person name="Cooper P.J."/>
            <person name="Sandoval C."/>
            <person name="Crost E."/>
            <person name="Juge N."/>
            <person name="Bayer E.A."/>
            <person name="Flint H.J."/>
        </authorList>
    </citation>
    <scope>NUCLEOTIDE SEQUENCE [LARGE SCALE GENOMIC DNA]</scope>
    <source>
        <strain evidence="3">ATCC 27255</strain>
    </source>
</reference>
<feature type="domain" description="Acyltransferase 3" evidence="2">
    <location>
        <begin position="23"/>
        <end position="367"/>
    </location>
</feature>
<keyword evidence="1" id="KW-0812">Transmembrane</keyword>
<feature type="transmembrane region" description="Helical" evidence="1">
    <location>
        <begin position="259"/>
        <end position="276"/>
    </location>
</feature>
<dbReference type="InterPro" id="IPR002656">
    <property type="entry name" value="Acyl_transf_3_dom"/>
</dbReference>
<sequence>MKKGRNLRSVNTDGGVNLQFKLLSAIGIIIIVSGHCYHGGMELAYNWFPPYSYNLALFVFISGYFYKTDYEENVGKYIWKRTKRLLIPAYLWNIFYGGMVAFLGLFGFTIGAKPDLYNLFVMPFVDGEAFQYNLGSWFVYPLFLVCIINVLFRKFLKLIHFDNEFIVLIVYLAIGMIGINTALENPTAINGIVKLLVRTMFFLPCYEFGRFYKAVLEKKDTLNNVAYFAIIFAVQLILLTFCKDLEYTPSSFTKFNNGFIIPYISSITAIAFWLRVSRLLVPAIGNSKLVRLIADNTYGIMVNQLVGFMCLKFVFYGLSRITSGSLFGDFNVASFKSSIWYYYLPNGLQQWAFVYLIFGLLVPILISIILNKICHIAQKYIVKFCNK</sequence>